<keyword evidence="5" id="KW-1185">Reference proteome</keyword>
<keyword evidence="2" id="KW-1133">Transmembrane helix</keyword>
<evidence type="ECO:0000313" key="5">
    <source>
        <dbReference type="Proteomes" id="UP001501627"/>
    </source>
</evidence>
<organism evidence="4 5">
    <name type="scientific">Comamonas faecalis</name>
    <dbReference type="NCBI Taxonomy" id="1387849"/>
    <lineage>
        <taxon>Bacteria</taxon>
        <taxon>Pseudomonadati</taxon>
        <taxon>Pseudomonadota</taxon>
        <taxon>Betaproteobacteria</taxon>
        <taxon>Burkholderiales</taxon>
        <taxon>Comamonadaceae</taxon>
        <taxon>Comamonas</taxon>
    </lineage>
</organism>
<sequence length="262" mass="29837">MTQDARPTLTVVVLTLNEEHCIEQCLKSAAFADQLLVIDSGSTDATVALVQGQGAEVQVYADWRGFGVQRTRALQHVRGDYIFFLDADEVMTPAFAQELKAVVATEEKAVWKIRWRIVAFGQELRYFRATTEVERLFRRDQLQEYTGVVHEEAVLREKNVPRHSICEPLLHHTRPSVRAGLEKMTQYAILGAAKRIELNKKGGVIRGLAAGMVMFVRFYFFRLGFLCGGAGFLYCFFVALEAFFRYAALQFDREALTDEIRR</sequence>
<evidence type="ECO:0000256" key="1">
    <source>
        <dbReference type="ARBA" id="ARBA00038494"/>
    </source>
</evidence>
<comment type="similarity">
    <text evidence="1">Belongs to the glycosyltransferase 2 family. WaaE/KdtX subfamily.</text>
</comment>
<dbReference type="SUPFAM" id="SSF53448">
    <property type="entry name" value="Nucleotide-diphospho-sugar transferases"/>
    <property type="match status" value="1"/>
</dbReference>
<protein>
    <submittedName>
        <fullName evidence="4">Glycosyltransferase family 2 protein</fullName>
    </submittedName>
</protein>
<evidence type="ECO:0000313" key="4">
    <source>
        <dbReference type="EMBL" id="GAA3987298.1"/>
    </source>
</evidence>
<feature type="domain" description="Glycosyltransferase 2-like" evidence="3">
    <location>
        <begin position="10"/>
        <end position="138"/>
    </location>
</feature>
<evidence type="ECO:0000259" key="3">
    <source>
        <dbReference type="Pfam" id="PF00535"/>
    </source>
</evidence>
<dbReference type="InterPro" id="IPR001173">
    <property type="entry name" value="Glyco_trans_2-like"/>
</dbReference>
<feature type="transmembrane region" description="Helical" evidence="2">
    <location>
        <begin position="226"/>
        <end position="244"/>
    </location>
</feature>
<gene>
    <name evidence="4" type="ORF">GCM10022279_07870</name>
</gene>
<dbReference type="EMBL" id="BAABBP010000005">
    <property type="protein sequence ID" value="GAA3987298.1"/>
    <property type="molecule type" value="Genomic_DNA"/>
</dbReference>
<dbReference type="InterPro" id="IPR029044">
    <property type="entry name" value="Nucleotide-diphossugar_trans"/>
</dbReference>
<accession>A0ABP7QSX2</accession>
<dbReference type="PANTHER" id="PTHR43630">
    <property type="entry name" value="POLY-BETA-1,6-N-ACETYL-D-GLUCOSAMINE SYNTHASE"/>
    <property type="match status" value="1"/>
</dbReference>
<keyword evidence="2" id="KW-0812">Transmembrane</keyword>
<dbReference type="Proteomes" id="UP001501627">
    <property type="component" value="Unassembled WGS sequence"/>
</dbReference>
<keyword evidence="2" id="KW-0472">Membrane</keyword>
<evidence type="ECO:0000256" key="2">
    <source>
        <dbReference type="SAM" id="Phobius"/>
    </source>
</evidence>
<comment type="caution">
    <text evidence="4">The sequence shown here is derived from an EMBL/GenBank/DDBJ whole genome shotgun (WGS) entry which is preliminary data.</text>
</comment>
<dbReference type="CDD" id="cd02511">
    <property type="entry name" value="Beta4Glucosyltransferase"/>
    <property type="match status" value="1"/>
</dbReference>
<dbReference type="PANTHER" id="PTHR43630:SF2">
    <property type="entry name" value="GLYCOSYLTRANSFERASE"/>
    <property type="match status" value="1"/>
</dbReference>
<proteinExistence type="inferred from homology"/>
<name>A0ABP7QSX2_9BURK</name>
<dbReference type="Pfam" id="PF00535">
    <property type="entry name" value="Glycos_transf_2"/>
    <property type="match status" value="1"/>
</dbReference>
<reference evidence="5" key="1">
    <citation type="journal article" date="2019" name="Int. J. Syst. Evol. Microbiol.">
        <title>The Global Catalogue of Microorganisms (GCM) 10K type strain sequencing project: providing services to taxonomists for standard genome sequencing and annotation.</title>
        <authorList>
            <consortium name="The Broad Institute Genomics Platform"/>
            <consortium name="The Broad Institute Genome Sequencing Center for Infectious Disease"/>
            <person name="Wu L."/>
            <person name="Ma J."/>
        </authorList>
    </citation>
    <scope>NUCLEOTIDE SEQUENCE [LARGE SCALE GENOMIC DNA]</scope>
    <source>
        <strain evidence="5">JCM 17561</strain>
    </source>
</reference>
<dbReference type="Gene3D" id="3.90.550.10">
    <property type="entry name" value="Spore Coat Polysaccharide Biosynthesis Protein SpsA, Chain A"/>
    <property type="match status" value="1"/>
</dbReference>